<gene>
    <name evidence="3" type="ORF">K452DRAFT_121750</name>
</gene>
<evidence type="ECO:0000256" key="1">
    <source>
        <dbReference type="SAM" id="MobiDB-lite"/>
    </source>
</evidence>
<dbReference type="AlphaFoldDB" id="A0A6A6BQG4"/>
<keyword evidence="2" id="KW-0812">Transmembrane</keyword>
<keyword evidence="4" id="KW-1185">Reference proteome</keyword>
<accession>A0A6A6BQG4</accession>
<organism evidence="3 4">
    <name type="scientific">Aplosporella prunicola CBS 121167</name>
    <dbReference type="NCBI Taxonomy" id="1176127"/>
    <lineage>
        <taxon>Eukaryota</taxon>
        <taxon>Fungi</taxon>
        <taxon>Dikarya</taxon>
        <taxon>Ascomycota</taxon>
        <taxon>Pezizomycotina</taxon>
        <taxon>Dothideomycetes</taxon>
        <taxon>Dothideomycetes incertae sedis</taxon>
        <taxon>Botryosphaeriales</taxon>
        <taxon>Aplosporellaceae</taxon>
        <taxon>Aplosporella</taxon>
    </lineage>
</organism>
<evidence type="ECO:0000313" key="4">
    <source>
        <dbReference type="Proteomes" id="UP000799438"/>
    </source>
</evidence>
<dbReference type="EMBL" id="ML995477">
    <property type="protein sequence ID" value="KAF2145545.1"/>
    <property type="molecule type" value="Genomic_DNA"/>
</dbReference>
<evidence type="ECO:0000313" key="3">
    <source>
        <dbReference type="EMBL" id="KAF2145545.1"/>
    </source>
</evidence>
<proteinExistence type="predicted"/>
<sequence length="176" mass="18821">MVLDTGVASDKPGLGKAGQGRAGQKAPLALLLVAVAWFGLAAAGFGSRRVVQANGCTAGKIAARDRASRRRTCCVPPAVRAEQSSSACLARPGRRQAVADRDYLRTLYLSVHTYIHPHTHIGIEWFFTCLAQRATRGGPSDRAARRAKKNTGEVWSAVLAYAVTRLAFVVSLYLAT</sequence>
<evidence type="ECO:0000256" key="2">
    <source>
        <dbReference type="SAM" id="Phobius"/>
    </source>
</evidence>
<protein>
    <submittedName>
        <fullName evidence="3">Uncharacterized protein</fullName>
    </submittedName>
</protein>
<dbReference type="GeneID" id="54292679"/>
<feature type="region of interest" description="Disordered" evidence="1">
    <location>
        <begin position="1"/>
        <end position="21"/>
    </location>
</feature>
<reference evidence="3" key="1">
    <citation type="journal article" date="2020" name="Stud. Mycol.">
        <title>101 Dothideomycetes genomes: a test case for predicting lifestyles and emergence of pathogens.</title>
        <authorList>
            <person name="Haridas S."/>
            <person name="Albert R."/>
            <person name="Binder M."/>
            <person name="Bloem J."/>
            <person name="Labutti K."/>
            <person name="Salamov A."/>
            <person name="Andreopoulos B."/>
            <person name="Baker S."/>
            <person name="Barry K."/>
            <person name="Bills G."/>
            <person name="Bluhm B."/>
            <person name="Cannon C."/>
            <person name="Castanera R."/>
            <person name="Culley D."/>
            <person name="Daum C."/>
            <person name="Ezra D."/>
            <person name="Gonzalez J."/>
            <person name="Henrissat B."/>
            <person name="Kuo A."/>
            <person name="Liang C."/>
            <person name="Lipzen A."/>
            <person name="Lutzoni F."/>
            <person name="Magnuson J."/>
            <person name="Mondo S."/>
            <person name="Nolan M."/>
            <person name="Ohm R."/>
            <person name="Pangilinan J."/>
            <person name="Park H.-J."/>
            <person name="Ramirez L."/>
            <person name="Alfaro M."/>
            <person name="Sun H."/>
            <person name="Tritt A."/>
            <person name="Yoshinaga Y."/>
            <person name="Zwiers L.-H."/>
            <person name="Turgeon B."/>
            <person name="Goodwin S."/>
            <person name="Spatafora J."/>
            <person name="Crous P."/>
            <person name="Grigoriev I."/>
        </authorList>
    </citation>
    <scope>NUCLEOTIDE SEQUENCE</scope>
    <source>
        <strain evidence="3">CBS 121167</strain>
    </source>
</reference>
<keyword evidence="2" id="KW-0472">Membrane</keyword>
<dbReference type="RefSeq" id="XP_033401257.1">
    <property type="nucleotide sequence ID" value="XM_033535185.1"/>
</dbReference>
<feature type="transmembrane region" description="Helical" evidence="2">
    <location>
        <begin position="26"/>
        <end position="45"/>
    </location>
</feature>
<dbReference type="Proteomes" id="UP000799438">
    <property type="component" value="Unassembled WGS sequence"/>
</dbReference>
<feature type="transmembrane region" description="Helical" evidence="2">
    <location>
        <begin position="154"/>
        <end position="175"/>
    </location>
</feature>
<keyword evidence="2" id="KW-1133">Transmembrane helix</keyword>
<name>A0A6A6BQG4_9PEZI</name>